<evidence type="ECO:0000313" key="1">
    <source>
        <dbReference type="EMBL" id="GAB0178131.1"/>
    </source>
</evidence>
<reference evidence="1 2" key="1">
    <citation type="submission" date="2024-06" db="EMBL/GenBank/DDBJ databases">
        <title>The draft genome of Grus japonensis, version 3.</title>
        <authorList>
            <person name="Nabeshima K."/>
            <person name="Suzuki S."/>
            <person name="Onuma M."/>
        </authorList>
    </citation>
    <scope>NUCLEOTIDE SEQUENCE [LARGE SCALE GENOMIC DNA]</scope>
    <source>
        <strain evidence="1 2">451A</strain>
    </source>
</reference>
<dbReference type="EMBL" id="BAAFJT010000001">
    <property type="protein sequence ID" value="GAB0178131.1"/>
    <property type="molecule type" value="Genomic_DNA"/>
</dbReference>
<sequence length="151" mass="17364">MTVIRRVLKDGKKVYVCHFCLQEGPEERSRELYPGQLVLKKLVDQVILEPISKYMKDKEVIGSSQNGFMVGKSWFSNLTAFFNELTSLMDKKRALDVVHLDFSNVYDTVSNTILIVKLAKYGLVLMDSELAEWLGPESCHQWHKDQLETGH</sequence>
<evidence type="ECO:0000313" key="2">
    <source>
        <dbReference type="Proteomes" id="UP001623348"/>
    </source>
</evidence>
<proteinExistence type="predicted"/>
<gene>
    <name evidence="1" type="ORF">GRJ2_000278400</name>
</gene>
<organism evidence="1 2">
    <name type="scientific">Grus japonensis</name>
    <name type="common">Japanese crane</name>
    <name type="synonym">Red-crowned crane</name>
    <dbReference type="NCBI Taxonomy" id="30415"/>
    <lineage>
        <taxon>Eukaryota</taxon>
        <taxon>Metazoa</taxon>
        <taxon>Chordata</taxon>
        <taxon>Craniata</taxon>
        <taxon>Vertebrata</taxon>
        <taxon>Euteleostomi</taxon>
        <taxon>Archelosauria</taxon>
        <taxon>Archosauria</taxon>
        <taxon>Dinosauria</taxon>
        <taxon>Saurischia</taxon>
        <taxon>Theropoda</taxon>
        <taxon>Coelurosauria</taxon>
        <taxon>Aves</taxon>
        <taxon>Neognathae</taxon>
        <taxon>Neoaves</taxon>
        <taxon>Gruiformes</taxon>
        <taxon>Gruidae</taxon>
        <taxon>Grus</taxon>
    </lineage>
</organism>
<dbReference type="AlphaFoldDB" id="A0ABC9VZ36"/>
<keyword evidence="2" id="KW-1185">Reference proteome</keyword>
<protein>
    <submittedName>
        <fullName evidence="1">Mitochondrial enolase superfamily member 1</fullName>
    </submittedName>
</protein>
<dbReference type="Proteomes" id="UP001623348">
    <property type="component" value="Unassembled WGS sequence"/>
</dbReference>
<comment type="caution">
    <text evidence="1">The sequence shown here is derived from an EMBL/GenBank/DDBJ whole genome shotgun (WGS) entry which is preliminary data.</text>
</comment>
<name>A0ABC9VZ36_GRUJA</name>
<accession>A0ABC9VZ36</accession>